<proteinExistence type="predicted"/>
<sequence length="97" mass="10402">MARAQAKTNNSNKSSSKKPEAPPPAATPITNVAPVAQAAPAKKETPAVQAAPAPTRSRPSAEQISRRAYELFLARGGEHGHHDEDWVQAERELQLGR</sequence>
<protein>
    <recommendedName>
        <fullName evidence="4">DUF2934 domain-containing protein</fullName>
    </recommendedName>
</protein>
<reference evidence="2 3" key="1">
    <citation type="submission" date="2017-06" db="EMBL/GenBank/DDBJ databases">
        <title>Sequencing and comparative analysis of myxobacterial genomes.</title>
        <authorList>
            <person name="Rupp O."/>
            <person name="Goesmann A."/>
            <person name="Sogaard-Andersen L."/>
        </authorList>
    </citation>
    <scope>NUCLEOTIDE SEQUENCE [LARGE SCALE GENOMIC DNA]</scope>
    <source>
        <strain evidence="2 3">DSM 52655</strain>
    </source>
</reference>
<feature type="compositionally biased region" description="Basic and acidic residues" evidence="1">
    <location>
        <begin position="76"/>
        <end position="97"/>
    </location>
</feature>
<dbReference type="AlphaFoldDB" id="A0A250JFC3"/>
<dbReference type="KEGG" id="cfus:CYFUS_007332"/>
<feature type="compositionally biased region" description="Low complexity" evidence="1">
    <location>
        <begin position="1"/>
        <end position="14"/>
    </location>
</feature>
<dbReference type="Proteomes" id="UP000217257">
    <property type="component" value="Chromosome"/>
</dbReference>
<feature type="region of interest" description="Disordered" evidence="1">
    <location>
        <begin position="1"/>
        <end position="63"/>
    </location>
</feature>
<feature type="compositionally biased region" description="Low complexity" evidence="1">
    <location>
        <begin position="27"/>
        <end position="40"/>
    </location>
</feature>
<feature type="region of interest" description="Disordered" evidence="1">
    <location>
        <begin position="75"/>
        <end position="97"/>
    </location>
</feature>
<dbReference type="RefSeq" id="WP_095989498.1">
    <property type="nucleotide sequence ID" value="NZ_CP022098.1"/>
</dbReference>
<evidence type="ECO:0000313" key="3">
    <source>
        <dbReference type="Proteomes" id="UP000217257"/>
    </source>
</evidence>
<dbReference type="EMBL" id="CP022098">
    <property type="protein sequence ID" value="ATB41856.1"/>
    <property type="molecule type" value="Genomic_DNA"/>
</dbReference>
<evidence type="ECO:0000313" key="2">
    <source>
        <dbReference type="EMBL" id="ATB41856.1"/>
    </source>
</evidence>
<evidence type="ECO:0000256" key="1">
    <source>
        <dbReference type="SAM" id="MobiDB-lite"/>
    </source>
</evidence>
<name>A0A250JFC3_9BACT</name>
<organism evidence="2 3">
    <name type="scientific">Cystobacter fuscus</name>
    <dbReference type="NCBI Taxonomy" id="43"/>
    <lineage>
        <taxon>Bacteria</taxon>
        <taxon>Pseudomonadati</taxon>
        <taxon>Myxococcota</taxon>
        <taxon>Myxococcia</taxon>
        <taxon>Myxococcales</taxon>
        <taxon>Cystobacterineae</taxon>
        <taxon>Archangiaceae</taxon>
        <taxon>Cystobacter</taxon>
    </lineage>
</organism>
<accession>A0A250JFC3</accession>
<gene>
    <name evidence="2" type="ORF">CYFUS_007332</name>
</gene>
<feature type="compositionally biased region" description="Low complexity" evidence="1">
    <location>
        <begin position="50"/>
        <end position="61"/>
    </location>
</feature>
<dbReference type="InterPro" id="IPR021327">
    <property type="entry name" value="DUF2934"/>
</dbReference>
<evidence type="ECO:0008006" key="4">
    <source>
        <dbReference type="Google" id="ProtNLM"/>
    </source>
</evidence>
<dbReference type="Pfam" id="PF11154">
    <property type="entry name" value="DUF2934"/>
    <property type="match status" value="1"/>
</dbReference>